<dbReference type="EMBL" id="QKZR01000001">
    <property type="protein sequence ID" value="PZX43058.1"/>
    <property type="molecule type" value="Genomic_DNA"/>
</dbReference>
<evidence type="ECO:0000313" key="2">
    <source>
        <dbReference type="EMBL" id="PZX43058.1"/>
    </source>
</evidence>
<dbReference type="PANTHER" id="PTHR10579">
    <property type="entry name" value="CALCIUM-ACTIVATED CHLORIDE CHANNEL REGULATOR"/>
    <property type="match status" value="1"/>
</dbReference>
<sequence>MKKSIFIVFITAVFLSCDTDGTMSSLNAGFDNEFQGNQYNDTGENPFILTSEEAISTFSIDADGGSYANSRRILQTENRIPIANAIRIEEFINYFDMQYDDDSSTRPITLNGEVTSCPWNTDHRLARIGVKGRDIDLDNAPATNYVFLIDVSGSMSSVNKLDILKQGFELLTDQLTANDRISIVTYAGSNSVVLSGVSGDQHTTIKNAIQYLGSGGGTAGASGIITAYEIAQNNFIPNGNNRIILGTDGDFNIGISDQDSLISLIEDKRESGVYLTVLGVGYGNLNEGTLEQIANKGNGTYEYIDKVAQLEKVFIHERNKFYTAAKDVKIQIEFSPDEVESYRLIGYENRILGTEDFNDDTEDAGEIGRGQSITALYEIVPSSTASNQALPSLKVNARYKEATGTSSNLLIHEIIDENLSFDLGTDAHRFSAGIAAFTLVMRDSQYRGNATYLMSSSLLQQASMNDPHGYKSELEQLVQLASGF</sequence>
<accession>A0ABX5PZ41</accession>
<dbReference type="InterPro" id="IPR036465">
    <property type="entry name" value="vWFA_dom_sf"/>
</dbReference>
<dbReference type="Pfam" id="PF12450">
    <property type="entry name" value="vWF_A"/>
    <property type="match status" value="1"/>
</dbReference>
<name>A0ABX5PZ41_9FLAO</name>
<evidence type="ECO:0000313" key="3">
    <source>
        <dbReference type="Proteomes" id="UP000248584"/>
    </source>
</evidence>
<dbReference type="InterPro" id="IPR021908">
    <property type="entry name" value="YfbK_C"/>
</dbReference>
<dbReference type="PANTHER" id="PTHR10579:SF43">
    <property type="entry name" value="ZINC FINGER (C3HC4-TYPE RING FINGER) FAMILY PROTEIN"/>
    <property type="match status" value="1"/>
</dbReference>
<organism evidence="2 3">
    <name type="scientific">Nonlabens dokdonensis</name>
    <dbReference type="NCBI Taxonomy" id="328515"/>
    <lineage>
        <taxon>Bacteria</taxon>
        <taxon>Pseudomonadati</taxon>
        <taxon>Bacteroidota</taxon>
        <taxon>Flavobacteriia</taxon>
        <taxon>Flavobacteriales</taxon>
        <taxon>Flavobacteriaceae</taxon>
        <taxon>Nonlabens</taxon>
    </lineage>
</organism>
<evidence type="ECO:0000259" key="1">
    <source>
        <dbReference type="PROSITE" id="PS50234"/>
    </source>
</evidence>
<dbReference type="InterPro" id="IPR022156">
    <property type="entry name" value="Uncharacterised_YfbK_N"/>
</dbReference>
<keyword evidence="3" id="KW-1185">Reference proteome</keyword>
<reference evidence="2 3" key="1">
    <citation type="submission" date="2018-06" db="EMBL/GenBank/DDBJ databases">
        <title>Genomic Encyclopedia of Archaeal and Bacterial Type Strains, Phase II (KMG-II): from individual species to whole genera.</title>
        <authorList>
            <person name="Goeker M."/>
        </authorList>
    </citation>
    <scope>NUCLEOTIDE SEQUENCE [LARGE SCALE GENOMIC DNA]</scope>
    <source>
        <strain evidence="2 3">DSM 17205</strain>
    </source>
</reference>
<dbReference type="SUPFAM" id="SSF53300">
    <property type="entry name" value="vWA-like"/>
    <property type="match status" value="1"/>
</dbReference>
<dbReference type="PROSITE" id="PS51257">
    <property type="entry name" value="PROKAR_LIPOPROTEIN"/>
    <property type="match status" value="1"/>
</dbReference>
<dbReference type="Proteomes" id="UP000248584">
    <property type="component" value="Unassembled WGS sequence"/>
</dbReference>
<gene>
    <name evidence="2" type="ORF">LX97_00057</name>
</gene>
<proteinExistence type="predicted"/>
<protein>
    <submittedName>
        <fullName evidence="2">Ca-activated chloride channel family protein</fullName>
    </submittedName>
</protein>
<feature type="domain" description="VWFA" evidence="1">
    <location>
        <begin position="144"/>
        <end position="325"/>
    </location>
</feature>
<dbReference type="InterPro" id="IPR002035">
    <property type="entry name" value="VWF_A"/>
</dbReference>
<dbReference type="RefSeq" id="WP_015360852.1">
    <property type="nucleotide sequence ID" value="NZ_QKZR01000001.1"/>
</dbReference>
<dbReference type="Gene3D" id="3.40.50.410">
    <property type="entry name" value="von Willebrand factor, type A domain"/>
    <property type="match status" value="1"/>
</dbReference>
<dbReference type="SMART" id="SM00327">
    <property type="entry name" value="VWA"/>
    <property type="match status" value="1"/>
</dbReference>
<dbReference type="Pfam" id="PF13519">
    <property type="entry name" value="VWA_2"/>
    <property type="match status" value="1"/>
</dbReference>
<comment type="caution">
    <text evidence="2">The sequence shown here is derived from an EMBL/GenBank/DDBJ whole genome shotgun (WGS) entry which is preliminary data.</text>
</comment>
<dbReference type="PROSITE" id="PS50234">
    <property type="entry name" value="VWFA"/>
    <property type="match status" value="1"/>
</dbReference>
<dbReference type="Pfam" id="PF12034">
    <property type="entry name" value="YfbK_C"/>
    <property type="match status" value="1"/>
</dbReference>
<dbReference type="InterPro" id="IPR051266">
    <property type="entry name" value="CLCR"/>
</dbReference>